<evidence type="ECO:0000256" key="5">
    <source>
        <dbReference type="ARBA" id="ARBA00023210"/>
    </source>
</evidence>
<dbReference type="AlphaFoldDB" id="A0A0W8FM88"/>
<dbReference type="EMBL" id="LNQE01000996">
    <property type="protein sequence ID" value="KUG22016.1"/>
    <property type="molecule type" value="Genomic_DNA"/>
</dbReference>
<dbReference type="GO" id="GO:0000917">
    <property type="term" value="P:division septum assembly"/>
    <property type="evidence" value="ECO:0007669"/>
    <property type="project" value="UniProtKB-KW"/>
</dbReference>
<organism evidence="10">
    <name type="scientific">hydrocarbon metagenome</name>
    <dbReference type="NCBI Taxonomy" id="938273"/>
    <lineage>
        <taxon>unclassified sequences</taxon>
        <taxon>metagenomes</taxon>
        <taxon>ecological metagenomes</taxon>
    </lineage>
</organism>
<keyword evidence="3" id="KW-0963">Cytoplasm</keyword>
<gene>
    <name evidence="10" type="ORF">ASZ90_008217</name>
</gene>
<dbReference type="GO" id="GO:0000921">
    <property type="term" value="P:septin ring assembly"/>
    <property type="evidence" value="ECO:0007669"/>
    <property type="project" value="TreeGrafter"/>
</dbReference>
<dbReference type="Gene3D" id="6.10.250.790">
    <property type="match status" value="1"/>
</dbReference>
<dbReference type="InterPro" id="IPR036192">
    <property type="entry name" value="Cell_div_ZapA-like_sf"/>
</dbReference>
<dbReference type="GO" id="GO:0043093">
    <property type="term" value="P:FtsZ-dependent cytokinesis"/>
    <property type="evidence" value="ECO:0007669"/>
    <property type="project" value="TreeGrafter"/>
</dbReference>
<dbReference type="Pfam" id="PF05164">
    <property type="entry name" value="ZapA"/>
    <property type="match status" value="1"/>
</dbReference>
<reference evidence="10" key="1">
    <citation type="journal article" date="2015" name="Proc. Natl. Acad. Sci. U.S.A.">
        <title>Networks of energetic and metabolic interactions define dynamics in microbial communities.</title>
        <authorList>
            <person name="Embree M."/>
            <person name="Liu J.K."/>
            <person name="Al-Bassam M.M."/>
            <person name="Zengler K."/>
        </authorList>
    </citation>
    <scope>NUCLEOTIDE SEQUENCE</scope>
</reference>
<keyword evidence="4" id="KW-0132">Cell division</keyword>
<name>A0A0W8FM88_9ZZZZ</name>
<evidence type="ECO:0000256" key="6">
    <source>
        <dbReference type="ARBA" id="ARBA00023306"/>
    </source>
</evidence>
<protein>
    <recommendedName>
        <fullName evidence="2">Cell division protein ZapA</fullName>
    </recommendedName>
    <alternativeName>
        <fullName evidence="9">Z ring-associated protein ZapA</fullName>
    </alternativeName>
</protein>
<evidence type="ECO:0000256" key="4">
    <source>
        <dbReference type="ARBA" id="ARBA00022618"/>
    </source>
</evidence>
<dbReference type="GO" id="GO:0030428">
    <property type="term" value="C:cell septum"/>
    <property type="evidence" value="ECO:0007669"/>
    <property type="project" value="TreeGrafter"/>
</dbReference>
<evidence type="ECO:0000256" key="1">
    <source>
        <dbReference type="ARBA" id="ARBA00004496"/>
    </source>
</evidence>
<evidence type="ECO:0000256" key="7">
    <source>
        <dbReference type="ARBA" id="ARBA00024910"/>
    </source>
</evidence>
<evidence type="ECO:0000313" key="10">
    <source>
        <dbReference type="EMBL" id="KUG22016.1"/>
    </source>
</evidence>
<dbReference type="InterPro" id="IPR007838">
    <property type="entry name" value="Cell_div_ZapA-like"/>
</dbReference>
<dbReference type="InterPro" id="IPR053712">
    <property type="entry name" value="Bac_CellDiv_Activator"/>
</dbReference>
<dbReference type="SUPFAM" id="SSF102829">
    <property type="entry name" value="Cell division protein ZapA-like"/>
    <property type="match status" value="1"/>
</dbReference>
<sequence>MKNSHKITVLGQELSVLSDSEDEEVANVVRFVNEKMDEVLRSGNGIKTLNVAILAALNISEELLKLKGVNEELCDQIESRAEKLIQLIDEVI</sequence>
<evidence type="ECO:0000256" key="8">
    <source>
        <dbReference type="ARBA" id="ARBA00026068"/>
    </source>
</evidence>
<dbReference type="PANTHER" id="PTHR34981">
    <property type="entry name" value="CELL DIVISION PROTEIN ZAPA"/>
    <property type="match status" value="1"/>
</dbReference>
<comment type="function">
    <text evidence="7">Activator of cell division through the inhibition of FtsZ GTPase activity, therefore promoting FtsZ assembly into bundles of protofilaments necessary for the formation of the division Z ring. It is recruited early at mid-cell but it is not essential for cell division.</text>
</comment>
<comment type="subunit">
    <text evidence="8">Homodimer. Interacts with FtsZ.</text>
</comment>
<comment type="caution">
    <text evidence="10">The sequence shown here is derived from an EMBL/GenBank/DDBJ whole genome shotgun (WGS) entry which is preliminary data.</text>
</comment>
<comment type="subcellular location">
    <subcellularLocation>
        <location evidence="1">Cytoplasm</location>
    </subcellularLocation>
</comment>
<accession>A0A0W8FM88</accession>
<evidence type="ECO:0000256" key="3">
    <source>
        <dbReference type="ARBA" id="ARBA00022490"/>
    </source>
</evidence>
<evidence type="ECO:0000256" key="2">
    <source>
        <dbReference type="ARBA" id="ARBA00015195"/>
    </source>
</evidence>
<dbReference type="PANTHER" id="PTHR34981:SF1">
    <property type="entry name" value="CELL DIVISION PROTEIN ZAPA"/>
    <property type="match status" value="1"/>
</dbReference>
<keyword evidence="5" id="KW-0717">Septation</keyword>
<proteinExistence type="predicted"/>
<dbReference type="GO" id="GO:0005829">
    <property type="term" value="C:cytosol"/>
    <property type="evidence" value="ECO:0007669"/>
    <property type="project" value="TreeGrafter"/>
</dbReference>
<keyword evidence="6" id="KW-0131">Cell cycle</keyword>
<dbReference type="GO" id="GO:0032153">
    <property type="term" value="C:cell division site"/>
    <property type="evidence" value="ECO:0007669"/>
    <property type="project" value="TreeGrafter"/>
</dbReference>
<evidence type="ECO:0000256" key="9">
    <source>
        <dbReference type="ARBA" id="ARBA00033158"/>
    </source>
</evidence>